<proteinExistence type="predicted"/>
<protein>
    <submittedName>
        <fullName evidence="2">Uncharacterized protein</fullName>
    </submittedName>
</protein>
<feature type="region of interest" description="Disordered" evidence="1">
    <location>
        <begin position="171"/>
        <end position="208"/>
    </location>
</feature>
<feature type="compositionally biased region" description="Basic and acidic residues" evidence="1">
    <location>
        <begin position="54"/>
        <end position="73"/>
    </location>
</feature>
<feature type="region of interest" description="Disordered" evidence="1">
    <location>
        <begin position="1"/>
        <end position="41"/>
    </location>
</feature>
<evidence type="ECO:0000313" key="2">
    <source>
        <dbReference type="EMBL" id="KAH3685819.1"/>
    </source>
</evidence>
<sequence>MASKRQKRSSTSPSCGVDQRSQSNAHGVPQGSEDVSGGDNYRFVGLQRLGLNGNDRRLESEPHTDTNQHHNEHISLHRRLLVQKKHQAAPNKPADVPHNQDVLVVLKLRHDFPSVVRVQSQRDQPAHRHYGGLGHQVLSDYDVVVRQVEHHPVEDNAIQDALHQDVRNTGKLEHSQGNSRDRCKLPLHNKEQGQRDQGQSKKDSNLRV</sequence>
<dbReference type="AlphaFoldDB" id="A0A9P8TP35"/>
<comment type="caution">
    <text evidence="2">The sequence shown here is derived from an EMBL/GenBank/DDBJ whole genome shotgun (WGS) entry which is preliminary data.</text>
</comment>
<reference evidence="2" key="1">
    <citation type="journal article" date="2021" name="Open Biol.">
        <title>Shared evolutionary footprints suggest mitochondrial oxidative damage underlies multiple complex I losses in fungi.</title>
        <authorList>
            <person name="Schikora-Tamarit M.A."/>
            <person name="Marcet-Houben M."/>
            <person name="Nosek J."/>
            <person name="Gabaldon T."/>
        </authorList>
    </citation>
    <scope>NUCLEOTIDE SEQUENCE</scope>
    <source>
        <strain evidence="2">CBS2887</strain>
    </source>
</reference>
<feature type="compositionally biased region" description="Polar residues" evidence="1">
    <location>
        <begin position="9"/>
        <end position="25"/>
    </location>
</feature>
<name>A0A9P8TP35_WICPI</name>
<gene>
    <name evidence="2" type="ORF">WICPIJ_003206</name>
</gene>
<organism evidence="2 3">
    <name type="scientific">Wickerhamomyces pijperi</name>
    <name type="common">Yeast</name>
    <name type="synonym">Pichia pijperi</name>
    <dbReference type="NCBI Taxonomy" id="599730"/>
    <lineage>
        <taxon>Eukaryota</taxon>
        <taxon>Fungi</taxon>
        <taxon>Dikarya</taxon>
        <taxon>Ascomycota</taxon>
        <taxon>Saccharomycotina</taxon>
        <taxon>Saccharomycetes</taxon>
        <taxon>Phaffomycetales</taxon>
        <taxon>Wickerhamomycetaceae</taxon>
        <taxon>Wickerhamomyces</taxon>
    </lineage>
</organism>
<dbReference type="Proteomes" id="UP000774326">
    <property type="component" value="Unassembled WGS sequence"/>
</dbReference>
<accession>A0A9P8TP35</accession>
<evidence type="ECO:0000313" key="3">
    <source>
        <dbReference type="Proteomes" id="UP000774326"/>
    </source>
</evidence>
<evidence type="ECO:0000256" key="1">
    <source>
        <dbReference type="SAM" id="MobiDB-lite"/>
    </source>
</evidence>
<reference evidence="2" key="2">
    <citation type="submission" date="2021-01" db="EMBL/GenBank/DDBJ databases">
        <authorList>
            <person name="Schikora-Tamarit M.A."/>
        </authorList>
    </citation>
    <scope>NUCLEOTIDE SEQUENCE</scope>
    <source>
        <strain evidence="2">CBS2887</strain>
    </source>
</reference>
<dbReference type="EMBL" id="JAEUBG010001775">
    <property type="protein sequence ID" value="KAH3685819.1"/>
    <property type="molecule type" value="Genomic_DNA"/>
</dbReference>
<feature type="region of interest" description="Disordered" evidence="1">
    <location>
        <begin position="53"/>
        <end position="73"/>
    </location>
</feature>
<keyword evidence="3" id="KW-1185">Reference proteome</keyword>